<dbReference type="CDD" id="cd00060">
    <property type="entry name" value="FHA"/>
    <property type="match status" value="1"/>
</dbReference>
<dbReference type="EMBL" id="QZVS01000097">
    <property type="protein sequence ID" value="RJT84719.1"/>
    <property type="molecule type" value="Genomic_DNA"/>
</dbReference>
<feature type="region of interest" description="Disordered" evidence="2">
    <location>
        <begin position="1"/>
        <end position="44"/>
    </location>
</feature>
<name>A0A3A5MBP5_9MICO</name>
<keyword evidence="5" id="KW-1185">Reference proteome</keyword>
<evidence type="ECO:0000259" key="3">
    <source>
        <dbReference type="PROSITE" id="PS50006"/>
    </source>
</evidence>
<proteinExistence type="predicted"/>
<comment type="caution">
    <text evidence="4">The sequence shown here is derived from an EMBL/GenBank/DDBJ whole genome shotgun (WGS) entry which is preliminary data.</text>
</comment>
<evidence type="ECO:0000313" key="4">
    <source>
        <dbReference type="EMBL" id="RJT84719.1"/>
    </source>
</evidence>
<keyword evidence="1" id="KW-0597">Phosphoprotein</keyword>
<reference evidence="4 5" key="1">
    <citation type="submission" date="2018-09" db="EMBL/GenBank/DDBJ databases">
        <title>Novel species of Cryobacterium.</title>
        <authorList>
            <person name="Liu Q."/>
            <person name="Xin Y.-H."/>
        </authorList>
    </citation>
    <scope>NUCLEOTIDE SEQUENCE [LARGE SCALE GENOMIC DNA]</scope>
    <source>
        <strain evidence="4 5">Hh39</strain>
    </source>
</reference>
<dbReference type="SUPFAM" id="SSF49879">
    <property type="entry name" value="SMAD/FHA domain"/>
    <property type="match status" value="1"/>
</dbReference>
<dbReference type="InterPro" id="IPR008984">
    <property type="entry name" value="SMAD_FHA_dom_sf"/>
</dbReference>
<dbReference type="InterPro" id="IPR000253">
    <property type="entry name" value="FHA_dom"/>
</dbReference>
<evidence type="ECO:0000313" key="5">
    <source>
        <dbReference type="Proteomes" id="UP000272015"/>
    </source>
</evidence>
<feature type="region of interest" description="Disordered" evidence="2">
    <location>
        <begin position="87"/>
        <end position="110"/>
    </location>
</feature>
<gene>
    <name evidence="4" type="ORF">D6T64_21465</name>
</gene>
<dbReference type="Proteomes" id="UP000272015">
    <property type="component" value="Unassembled WGS sequence"/>
</dbReference>
<dbReference type="PROSITE" id="PS50006">
    <property type="entry name" value="FHA_DOMAIN"/>
    <property type="match status" value="1"/>
</dbReference>
<protein>
    <submittedName>
        <fullName evidence="4">FHA domain-containing protein</fullName>
    </submittedName>
</protein>
<feature type="domain" description="FHA" evidence="3">
    <location>
        <begin position="151"/>
        <end position="211"/>
    </location>
</feature>
<dbReference type="Gene3D" id="2.60.200.20">
    <property type="match status" value="1"/>
</dbReference>
<evidence type="ECO:0000256" key="2">
    <source>
        <dbReference type="SAM" id="MobiDB-lite"/>
    </source>
</evidence>
<feature type="compositionally biased region" description="Low complexity" evidence="2">
    <location>
        <begin position="91"/>
        <end position="110"/>
    </location>
</feature>
<evidence type="ECO:0000256" key="1">
    <source>
        <dbReference type="ARBA" id="ARBA00022553"/>
    </source>
</evidence>
<dbReference type="Pfam" id="PF00498">
    <property type="entry name" value="FHA"/>
    <property type="match status" value="1"/>
</dbReference>
<organism evidence="4 5">
    <name type="scientific">Cryobacterium melibiosiphilum</name>
    <dbReference type="NCBI Taxonomy" id="995039"/>
    <lineage>
        <taxon>Bacteria</taxon>
        <taxon>Bacillati</taxon>
        <taxon>Actinomycetota</taxon>
        <taxon>Actinomycetes</taxon>
        <taxon>Micrococcales</taxon>
        <taxon>Microbacteriaceae</taxon>
        <taxon>Cryobacterium</taxon>
    </lineage>
</organism>
<dbReference type="AlphaFoldDB" id="A0A3A5MBP5"/>
<sequence>MPLSPGTGPRLSPPSRRCAPRPVGPVVWSRGSASVRPVRHAPADRIDEERHRVFSVSTSGFIVPPPGLFPATSPAPALAAPVIDGAPPAAPSRAAPSRAAPSRAAPTTAEPTAPVAIPSFRSVPLGSSAPRAAAWHLDCADGQSVSVTGVVLLGRQPAADPTRPGARLVAVADAATSVSKTHAVVEVDRAAGLPDTLWVTDLHSTNGVMVTAADGTQFDLAPGGRAPLTPGAQLFLGEFLIDIRYA</sequence>
<accession>A0A3A5MBP5</accession>